<dbReference type="EMBL" id="CAOQHR010000002">
    <property type="protein sequence ID" value="CAI6306773.1"/>
    <property type="molecule type" value="Genomic_DNA"/>
</dbReference>
<sequence>MNKPRNWKLTRDTLQNLGMSAGSFQEREQAPRYLARDFHGSLIITHCRLGWFGLVAAPTVPVSGVQRINTSKECALSVVNTPNQTTTPNSGNFGMPRIPTTPHPASPDFFLSESTVAKMHH</sequence>
<comment type="caution">
    <text evidence="1">The sequence shown here is derived from an EMBL/GenBank/DDBJ whole genome shotgun (WGS) entry which is preliminary data.</text>
</comment>
<evidence type="ECO:0000313" key="2">
    <source>
        <dbReference type="Proteomes" id="UP001152607"/>
    </source>
</evidence>
<protein>
    <submittedName>
        <fullName evidence="1">Uncharacterized protein</fullName>
    </submittedName>
</protein>
<organism evidence="1 2">
    <name type="scientific">Periconia digitata</name>
    <dbReference type="NCBI Taxonomy" id="1303443"/>
    <lineage>
        <taxon>Eukaryota</taxon>
        <taxon>Fungi</taxon>
        <taxon>Dikarya</taxon>
        <taxon>Ascomycota</taxon>
        <taxon>Pezizomycotina</taxon>
        <taxon>Dothideomycetes</taxon>
        <taxon>Pleosporomycetidae</taxon>
        <taxon>Pleosporales</taxon>
        <taxon>Massarineae</taxon>
        <taxon>Periconiaceae</taxon>
        <taxon>Periconia</taxon>
    </lineage>
</organism>
<dbReference type="AlphaFoldDB" id="A0A9W4U539"/>
<name>A0A9W4U539_9PLEO</name>
<gene>
    <name evidence="1" type="ORF">PDIGIT_LOCUS3055</name>
</gene>
<proteinExistence type="predicted"/>
<accession>A0A9W4U539</accession>
<reference evidence="1" key="1">
    <citation type="submission" date="2023-01" db="EMBL/GenBank/DDBJ databases">
        <authorList>
            <person name="Van Ghelder C."/>
            <person name="Rancurel C."/>
        </authorList>
    </citation>
    <scope>NUCLEOTIDE SEQUENCE</scope>
    <source>
        <strain evidence="1">CNCM I-4278</strain>
    </source>
</reference>
<dbReference type="Proteomes" id="UP001152607">
    <property type="component" value="Unassembled WGS sequence"/>
</dbReference>
<evidence type="ECO:0000313" key="1">
    <source>
        <dbReference type="EMBL" id="CAI6306773.1"/>
    </source>
</evidence>
<keyword evidence="2" id="KW-1185">Reference proteome</keyword>